<dbReference type="EMBL" id="JBHSGG010000043">
    <property type="protein sequence ID" value="MFC4729393.1"/>
    <property type="molecule type" value="Genomic_DNA"/>
</dbReference>
<protein>
    <recommendedName>
        <fullName evidence="7">Penicillin-binding protein 1A</fullName>
        <ecNumber evidence="25">2.4.99.28</ecNumber>
        <ecNumber evidence="6">3.4.16.4</ecNumber>
    </recommendedName>
</protein>
<evidence type="ECO:0000256" key="3">
    <source>
        <dbReference type="ARBA" id="ARBA00004752"/>
    </source>
</evidence>
<comment type="caution">
    <text evidence="31">The sequence shown here is derived from an EMBL/GenBank/DDBJ whole genome shotgun (WGS) entry which is preliminary data.</text>
</comment>
<dbReference type="InterPro" id="IPR031376">
    <property type="entry name" value="PCB_OB"/>
</dbReference>
<keyword evidence="17" id="KW-0735">Signal-anchor</keyword>
<evidence type="ECO:0000256" key="2">
    <source>
        <dbReference type="ARBA" id="ARBA00004249"/>
    </source>
</evidence>
<dbReference type="InterPro" id="IPR012340">
    <property type="entry name" value="NA-bd_OB-fold"/>
</dbReference>
<evidence type="ECO:0000256" key="10">
    <source>
        <dbReference type="ARBA" id="ARBA00022645"/>
    </source>
</evidence>
<evidence type="ECO:0000256" key="11">
    <source>
        <dbReference type="ARBA" id="ARBA00022670"/>
    </source>
</evidence>
<evidence type="ECO:0000256" key="26">
    <source>
        <dbReference type="ARBA" id="ARBA00049902"/>
    </source>
</evidence>
<comment type="similarity">
    <text evidence="4">In the C-terminal section; belongs to the transpeptidase family.</text>
</comment>
<keyword evidence="22" id="KW-0511">Multifunctional enzyme</keyword>
<evidence type="ECO:0000256" key="24">
    <source>
        <dbReference type="ARBA" id="ARBA00034000"/>
    </source>
</evidence>
<evidence type="ECO:0000256" key="15">
    <source>
        <dbReference type="ARBA" id="ARBA00022801"/>
    </source>
</evidence>
<keyword evidence="21" id="KW-0046">Antibiotic resistance</keyword>
<gene>
    <name evidence="31" type="ORF">ACFO3Q_14580</name>
</gene>
<sequence length="854" mass="93822">MSRLVRWLRLALYAGLALLLAGILALAVAYWLISPRIPDVQALREVELQVPMSVYARDGELIAVFGEFRRYPVRIGDVPEQVKQAFIAIEDARFYEHQGLDWRGIGRAIWLLATTDDARVPGGSTITQQVARQFFLSSEYSYSRKLMEMLTALKMERELTKDEIFELYLNKGFFGNRAYGVAAAAEFYYGKRLDELTLGQAAVLASIPKFPSSGNPITNPERALIRRNYVLVRMHELGFIDRAAMTAAQAEPMDAEPHEPPVQVEAPYVAEMVRQAMVDRYGGDVLNQGMHVYTTIDAKAQNAANLAVRGGLLDYDRRHGWRGAEDRVELPEGEDDPAVLRAHLRGAVSVGGLLPALVLESGASSARVMLANGREVELGSDAVRWTRRAPRQLFTRGDIIRLQPGGDADSYVLAQVPKAQAALVSLRPEDGALHALVGGFSFAANKFNRVTQAQRQPGSAFKPFVYAAAFERGFTPASIVLDAPVVFNDRWTGRVWSPQNDDGQFRGPMRLREALVQSRNLVSVRVLDALGVDFTRQYVARFGFPEQGLPPNLTMALGTTSVPPLTVARGYSVFANGGFLVDPWFIERIYDRDGVLIARTHPAVACRDCFERRVLETSTSTIVDGFDLGPAGGGMSFGGEVDGFDLGAAPRPATADVAEAQETMPAAPALPPITEEDRRAAAEFVGPPYVQLAPRAIDERTAFQVTSLMHDVVQRGTGTAARVLERPDIGGKTGSTNEHRDAWFSGFGADLVTTVWVGMDDFTTLGFREYGGRAALPIWIDYMRVALDGRPVEDERVPQGLVPTYVDRGSGYPVGAGTPGALREFFKTEDLERLATRGYDSYPSTSEQEAFDIF</sequence>
<keyword evidence="9" id="KW-0997">Cell inner membrane</keyword>
<evidence type="ECO:0000256" key="16">
    <source>
        <dbReference type="ARBA" id="ARBA00022960"/>
    </source>
</evidence>
<organism evidence="31 32">
    <name type="scientific">Coralloluteibacterium thermophilum</name>
    <dbReference type="NCBI Taxonomy" id="2707049"/>
    <lineage>
        <taxon>Bacteria</taxon>
        <taxon>Pseudomonadati</taxon>
        <taxon>Pseudomonadota</taxon>
        <taxon>Gammaproteobacteria</taxon>
        <taxon>Lysobacterales</taxon>
        <taxon>Lysobacteraceae</taxon>
        <taxon>Coralloluteibacterium</taxon>
    </lineage>
</organism>
<comment type="similarity">
    <text evidence="5">In the N-terminal section; belongs to the glycosyltransferase 51 family.</text>
</comment>
<dbReference type="EC" id="2.4.99.28" evidence="25"/>
<feature type="domain" description="Penicillin-binding protein OB-like" evidence="30">
    <location>
        <begin position="321"/>
        <end position="419"/>
    </location>
</feature>
<evidence type="ECO:0000256" key="13">
    <source>
        <dbReference type="ARBA" id="ARBA00022679"/>
    </source>
</evidence>
<keyword evidence="15" id="KW-0378">Hydrolase</keyword>
<keyword evidence="32" id="KW-1185">Reference proteome</keyword>
<proteinExistence type="inferred from homology"/>
<dbReference type="InterPro" id="IPR001460">
    <property type="entry name" value="PCN-bd_Tpept"/>
</dbReference>
<dbReference type="Gene3D" id="3.40.710.10">
    <property type="entry name" value="DD-peptidase/beta-lactamase superfamily"/>
    <property type="match status" value="3"/>
</dbReference>
<evidence type="ECO:0000259" key="29">
    <source>
        <dbReference type="Pfam" id="PF00912"/>
    </source>
</evidence>
<dbReference type="InterPro" id="IPR023346">
    <property type="entry name" value="Lysozyme-like_dom_sf"/>
</dbReference>
<dbReference type="Pfam" id="PF00912">
    <property type="entry name" value="Transgly"/>
    <property type="match status" value="1"/>
</dbReference>
<comment type="pathway">
    <text evidence="3">Cell wall biogenesis; peptidoglycan biosynthesis.</text>
</comment>
<dbReference type="RefSeq" id="WP_377005463.1">
    <property type="nucleotide sequence ID" value="NZ_JBHSGG010000043.1"/>
</dbReference>
<keyword evidence="16" id="KW-0133">Cell shape</keyword>
<evidence type="ECO:0000256" key="14">
    <source>
        <dbReference type="ARBA" id="ARBA00022692"/>
    </source>
</evidence>
<evidence type="ECO:0000256" key="6">
    <source>
        <dbReference type="ARBA" id="ARBA00012448"/>
    </source>
</evidence>
<evidence type="ECO:0000256" key="1">
    <source>
        <dbReference type="ARBA" id="ARBA00002624"/>
    </source>
</evidence>
<comment type="function">
    <text evidence="1">Cell wall formation. Synthesis of cross-linked peptidoglycan from the lipid intermediates. The enzyme has a penicillin-insensitive transglycosylase N-terminal domain (formation of linear glycan strands) and a penicillin-sensitive transpeptidase C-terminal domain (cross-linking of the peptide subunits).</text>
</comment>
<dbReference type="SUPFAM" id="SSF56601">
    <property type="entry name" value="beta-lactamase/transpeptidase-like"/>
    <property type="match status" value="1"/>
</dbReference>
<evidence type="ECO:0000259" key="28">
    <source>
        <dbReference type="Pfam" id="PF00905"/>
    </source>
</evidence>
<feature type="transmembrane region" description="Helical" evidence="27">
    <location>
        <begin position="12"/>
        <end position="33"/>
    </location>
</feature>
<dbReference type="SUPFAM" id="SSF53955">
    <property type="entry name" value="Lysozyme-like"/>
    <property type="match status" value="1"/>
</dbReference>
<comment type="subcellular location">
    <subcellularLocation>
        <location evidence="2">Cell inner membrane</location>
        <topology evidence="2">Single-pass type II membrane protein</topology>
    </subcellularLocation>
</comment>
<evidence type="ECO:0000256" key="27">
    <source>
        <dbReference type="SAM" id="Phobius"/>
    </source>
</evidence>
<evidence type="ECO:0000256" key="12">
    <source>
        <dbReference type="ARBA" id="ARBA00022676"/>
    </source>
</evidence>
<keyword evidence="23" id="KW-0961">Cell wall biogenesis/degradation</keyword>
<dbReference type="InterPro" id="IPR001264">
    <property type="entry name" value="Glyco_trans_51"/>
</dbReference>
<evidence type="ECO:0000256" key="9">
    <source>
        <dbReference type="ARBA" id="ARBA00022519"/>
    </source>
</evidence>
<dbReference type="Proteomes" id="UP001595892">
    <property type="component" value="Unassembled WGS sequence"/>
</dbReference>
<evidence type="ECO:0000256" key="19">
    <source>
        <dbReference type="ARBA" id="ARBA00022989"/>
    </source>
</evidence>
<keyword evidence="19 27" id="KW-1133">Transmembrane helix</keyword>
<reference evidence="32" key="1">
    <citation type="journal article" date="2019" name="Int. J. Syst. Evol. Microbiol.">
        <title>The Global Catalogue of Microorganisms (GCM) 10K type strain sequencing project: providing services to taxonomists for standard genome sequencing and annotation.</title>
        <authorList>
            <consortium name="The Broad Institute Genomics Platform"/>
            <consortium name="The Broad Institute Genome Sequencing Center for Infectious Disease"/>
            <person name="Wu L."/>
            <person name="Ma J."/>
        </authorList>
    </citation>
    <scope>NUCLEOTIDE SEQUENCE [LARGE SCALE GENOMIC DNA]</scope>
    <source>
        <strain evidence="32">CGMCC 1.13574</strain>
    </source>
</reference>
<keyword evidence="20 27" id="KW-0472">Membrane</keyword>
<evidence type="ECO:0000256" key="21">
    <source>
        <dbReference type="ARBA" id="ARBA00023251"/>
    </source>
</evidence>
<name>A0ABV9NS91_9GAMM</name>
<keyword evidence="13" id="KW-0808">Transferase</keyword>
<keyword evidence="8" id="KW-1003">Cell membrane</keyword>
<accession>A0ABV9NS91</accession>
<feature type="domain" description="Penicillin-binding protein transpeptidase" evidence="28">
    <location>
        <begin position="424"/>
        <end position="599"/>
    </location>
</feature>
<evidence type="ECO:0000256" key="7">
    <source>
        <dbReference type="ARBA" id="ARBA00018638"/>
    </source>
</evidence>
<comment type="catalytic activity">
    <reaction evidence="24">
        <text>Preferential cleavage: (Ac)2-L-Lys-D-Ala-|-D-Ala. Also transpeptidation of peptidyl-alanyl moieties that are N-acyl substituents of D-alanine.</text>
        <dbReference type="EC" id="3.4.16.4"/>
    </reaction>
</comment>
<dbReference type="Pfam" id="PF00905">
    <property type="entry name" value="Transpeptidase"/>
    <property type="match status" value="1"/>
</dbReference>
<evidence type="ECO:0000313" key="32">
    <source>
        <dbReference type="Proteomes" id="UP001595892"/>
    </source>
</evidence>
<dbReference type="PANTHER" id="PTHR32282:SF27">
    <property type="entry name" value="PENICILLIN-BINDING PROTEIN 1A"/>
    <property type="match status" value="1"/>
</dbReference>
<evidence type="ECO:0000256" key="22">
    <source>
        <dbReference type="ARBA" id="ARBA00023268"/>
    </source>
</evidence>
<evidence type="ECO:0000256" key="8">
    <source>
        <dbReference type="ARBA" id="ARBA00022475"/>
    </source>
</evidence>
<keyword evidence="10" id="KW-0121">Carboxypeptidase</keyword>
<evidence type="ECO:0000256" key="4">
    <source>
        <dbReference type="ARBA" id="ARBA00007090"/>
    </source>
</evidence>
<evidence type="ECO:0000259" key="30">
    <source>
        <dbReference type="Pfam" id="PF17092"/>
    </source>
</evidence>
<evidence type="ECO:0000313" key="31">
    <source>
        <dbReference type="EMBL" id="MFC4729393.1"/>
    </source>
</evidence>
<feature type="domain" description="Glycosyl transferase family 51" evidence="29">
    <location>
        <begin position="59"/>
        <end position="235"/>
    </location>
</feature>
<evidence type="ECO:0000256" key="20">
    <source>
        <dbReference type="ARBA" id="ARBA00023136"/>
    </source>
</evidence>
<keyword evidence="18" id="KW-0573">Peptidoglycan synthesis</keyword>
<comment type="catalytic activity">
    <reaction evidence="26">
        <text>[GlcNAc-(1-&gt;4)-Mur2Ac(oyl-L-Ala-gamma-D-Glu-L-Lys-D-Ala-D-Ala)](n)-di-trans,octa-cis-undecaprenyl diphosphate + beta-D-GlcNAc-(1-&gt;4)-Mur2Ac(oyl-L-Ala-gamma-D-Glu-L-Lys-D-Ala-D-Ala)-di-trans,octa-cis-undecaprenyl diphosphate = [GlcNAc-(1-&gt;4)-Mur2Ac(oyl-L-Ala-gamma-D-Glu-L-Lys-D-Ala-D-Ala)](n+1)-di-trans,octa-cis-undecaprenyl diphosphate + di-trans,octa-cis-undecaprenyl diphosphate + H(+)</text>
        <dbReference type="Rhea" id="RHEA:23708"/>
        <dbReference type="Rhea" id="RHEA-COMP:9602"/>
        <dbReference type="Rhea" id="RHEA-COMP:9603"/>
        <dbReference type="ChEBI" id="CHEBI:15378"/>
        <dbReference type="ChEBI" id="CHEBI:58405"/>
        <dbReference type="ChEBI" id="CHEBI:60033"/>
        <dbReference type="ChEBI" id="CHEBI:78435"/>
        <dbReference type="EC" id="2.4.99.28"/>
    </reaction>
</comment>
<dbReference type="Gene3D" id="2.40.50.140">
    <property type="entry name" value="Nucleic acid-binding proteins"/>
    <property type="match status" value="1"/>
</dbReference>
<dbReference type="Pfam" id="PF17092">
    <property type="entry name" value="PCB_OB"/>
    <property type="match status" value="1"/>
</dbReference>
<keyword evidence="12" id="KW-0328">Glycosyltransferase</keyword>
<dbReference type="InterPro" id="IPR012338">
    <property type="entry name" value="Beta-lactam/transpept-like"/>
</dbReference>
<dbReference type="EC" id="3.4.16.4" evidence="6"/>
<dbReference type="InterPro" id="IPR050396">
    <property type="entry name" value="Glycosyltr_51/Transpeptidase"/>
</dbReference>
<evidence type="ECO:0000256" key="17">
    <source>
        <dbReference type="ARBA" id="ARBA00022968"/>
    </source>
</evidence>
<evidence type="ECO:0000256" key="5">
    <source>
        <dbReference type="ARBA" id="ARBA00007739"/>
    </source>
</evidence>
<dbReference type="InterPro" id="IPR036950">
    <property type="entry name" value="PBP_transglycosylase"/>
</dbReference>
<evidence type="ECO:0000256" key="18">
    <source>
        <dbReference type="ARBA" id="ARBA00022984"/>
    </source>
</evidence>
<dbReference type="PANTHER" id="PTHR32282">
    <property type="entry name" value="BINDING PROTEIN TRANSPEPTIDASE, PUTATIVE-RELATED"/>
    <property type="match status" value="1"/>
</dbReference>
<evidence type="ECO:0000256" key="23">
    <source>
        <dbReference type="ARBA" id="ARBA00023316"/>
    </source>
</evidence>
<dbReference type="Gene3D" id="1.10.3810.10">
    <property type="entry name" value="Biosynthetic peptidoglycan transglycosylase-like"/>
    <property type="match status" value="1"/>
</dbReference>
<keyword evidence="14 27" id="KW-0812">Transmembrane</keyword>
<evidence type="ECO:0000256" key="25">
    <source>
        <dbReference type="ARBA" id="ARBA00044770"/>
    </source>
</evidence>
<keyword evidence="11" id="KW-0645">Protease</keyword>